<dbReference type="SUPFAM" id="SSF48726">
    <property type="entry name" value="Immunoglobulin"/>
    <property type="match status" value="3"/>
</dbReference>
<dbReference type="InterPro" id="IPR013783">
    <property type="entry name" value="Ig-like_fold"/>
</dbReference>
<dbReference type="InterPro" id="IPR003598">
    <property type="entry name" value="Ig_sub2"/>
</dbReference>
<reference evidence="8" key="2">
    <citation type="submission" date="2020-06" db="EMBL/GenBank/DDBJ databases">
        <authorList>
            <person name="Sheffer M."/>
        </authorList>
    </citation>
    <scope>NUCLEOTIDE SEQUENCE</scope>
</reference>
<name>A0A8T0ED16_ARGBR</name>
<accession>A0A8T0ED16</accession>
<dbReference type="AlphaFoldDB" id="A0A8T0ED16"/>
<keyword evidence="6" id="KW-1133">Transmembrane helix</keyword>
<dbReference type="Gene3D" id="2.10.50.10">
    <property type="entry name" value="Tumor Necrosis Factor Receptor, subunit A, domain 2"/>
    <property type="match status" value="1"/>
</dbReference>
<dbReference type="PANTHER" id="PTHR12231:SF220">
    <property type="entry name" value="LACHESIN"/>
    <property type="match status" value="1"/>
</dbReference>
<dbReference type="SMART" id="SM00409">
    <property type="entry name" value="IG"/>
    <property type="match status" value="3"/>
</dbReference>
<keyword evidence="4" id="KW-0393">Immunoglobulin domain</keyword>
<feature type="compositionally biased region" description="Basic and acidic residues" evidence="5">
    <location>
        <begin position="666"/>
        <end position="683"/>
    </location>
</feature>
<gene>
    <name evidence="8" type="ORF">HNY73_018243</name>
</gene>
<dbReference type="GO" id="GO:0043005">
    <property type="term" value="C:neuron projection"/>
    <property type="evidence" value="ECO:0007669"/>
    <property type="project" value="TreeGrafter"/>
</dbReference>
<evidence type="ECO:0000256" key="1">
    <source>
        <dbReference type="ARBA" id="ARBA00022729"/>
    </source>
</evidence>
<evidence type="ECO:0000259" key="7">
    <source>
        <dbReference type="PROSITE" id="PS50835"/>
    </source>
</evidence>
<keyword evidence="6" id="KW-0472">Membrane</keyword>
<feature type="domain" description="Ig-like" evidence="7">
    <location>
        <begin position="62"/>
        <end position="149"/>
    </location>
</feature>
<dbReference type="InterPro" id="IPR011641">
    <property type="entry name" value="Tyr-kin_ephrin_A/B_rcpt-like"/>
</dbReference>
<evidence type="ECO:0000256" key="6">
    <source>
        <dbReference type="SAM" id="Phobius"/>
    </source>
</evidence>
<sequence length="716" mass="80140">MFLKTGNDNVLEAEAEKDDRIKAKIKVITKVQKVDTGLYQCQVIIGSTSKLTEDSWVYVRIPPVILDNSTQTVQTTSGAKVFLQCYAIGYPEPKVSWRRENNDILPTGGVVYRGNILAIHNISKHDRGTYYCIADNGVGKGARRHVGVEVEFAPVVYIPKARYRQALGYDMDLYCQVEAYPEPSILWLKDQHQIFDNQREHFITTFSSESGFLETKLRVAEIEEDDYGVYTCKAINKLGHDQKYITLEESYQIECPPVCGLTGTSSNFHSHSILMISCSLTLSVIFMISSVHDKVYLGSNVKVPCFGKKESPKNVKKYTWEHLKKVISNDDRHAIDEEGTLTIYDVSTDDIGIFFCTGFTRSSSKKVKHTIEVIQLPSSSLQILFVYSVKLCNEESKKIAKRFVEIKLKDSICLNDECKIVSIESTCKNELLPIPSLRLPIPSLRVTVSIIIPSIPNGNCNPDCTRSNMKDVIEKVTKEAVETIMRGDALKLPEEEEDLAISYYESSDDSVCDPGFEMRDIASKTLCIPCSPGYYLNKGHCIPCHFNKYSDFFAATECHPCGSKKGTAKRAARSKNDCHFTGSIFFGSLIAVFLPLLILITCSCWMIRRYARESALFSFIDKCFLCSKKSPSENDLLQSVVSVTESEPENEEKSTTTIAFSGPGRVSEDHSFDKGAFSDERKTSNKKGGIPPAPVMPTQSMMKHAARNSAAYGKMK</sequence>
<keyword evidence="3" id="KW-1015">Disulfide bond</keyword>
<dbReference type="SMART" id="SM00408">
    <property type="entry name" value="IGc2"/>
    <property type="match status" value="3"/>
</dbReference>
<dbReference type="Pfam" id="PF13927">
    <property type="entry name" value="Ig_3"/>
    <property type="match status" value="1"/>
</dbReference>
<keyword evidence="6" id="KW-0812">Transmembrane</keyword>
<evidence type="ECO:0000256" key="3">
    <source>
        <dbReference type="ARBA" id="ARBA00023157"/>
    </source>
</evidence>
<evidence type="ECO:0000256" key="4">
    <source>
        <dbReference type="ARBA" id="ARBA00023319"/>
    </source>
</evidence>
<feature type="region of interest" description="Disordered" evidence="5">
    <location>
        <begin position="643"/>
        <end position="716"/>
    </location>
</feature>
<evidence type="ECO:0000256" key="5">
    <source>
        <dbReference type="SAM" id="MobiDB-lite"/>
    </source>
</evidence>
<keyword evidence="2" id="KW-0677">Repeat</keyword>
<evidence type="ECO:0000256" key="2">
    <source>
        <dbReference type="ARBA" id="ARBA00022737"/>
    </source>
</evidence>
<organism evidence="8 9">
    <name type="scientific">Argiope bruennichi</name>
    <name type="common">Wasp spider</name>
    <name type="synonym">Aranea bruennichi</name>
    <dbReference type="NCBI Taxonomy" id="94029"/>
    <lineage>
        <taxon>Eukaryota</taxon>
        <taxon>Metazoa</taxon>
        <taxon>Ecdysozoa</taxon>
        <taxon>Arthropoda</taxon>
        <taxon>Chelicerata</taxon>
        <taxon>Arachnida</taxon>
        <taxon>Araneae</taxon>
        <taxon>Araneomorphae</taxon>
        <taxon>Entelegynae</taxon>
        <taxon>Araneoidea</taxon>
        <taxon>Araneidae</taxon>
        <taxon>Argiope</taxon>
    </lineage>
</organism>
<dbReference type="Pfam" id="PF07699">
    <property type="entry name" value="Ephrin_rec_like"/>
    <property type="match status" value="1"/>
</dbReference>
<evidence type="ECO:0000313" key="8">
    <source>
        <dbReference type="EMBL" id="KAF8770751.1"/>
    </source>
</evidence>
<comment type="caution">
    <text evidence="8">The sequence shown here is derived from an EMBL/GenBank/DDBJ whole genome shotgun (WGS) entry which is preliminary data.</text>
</comment>
<dbReference type="PROSITE" id="PS50835">
    <property type="entry name" value="IG_LIKE"/>
    <property type="match status" value="2"/>
</dbReference>
<evidence type="ECO:0000313" key="9">
    <source>
        <dbReference type="Proteomes" id="UP000807504"/>
    </source>
</evidence>
<dbReference type="InterPro" id="IPR007110">
    <property type="entry name" value="Ig-like_dom"/>
</dbReference>
<dbReference type="InterPro" id="IPR003599">
    <property type="entry name" value="Ig_sub"/>
</dbReference>
<feature type="domain" description="Ig-like" evidence="7">
    <location>
        <begin position="154"/>
        <end position="246"/>
    </location>
</feature>
<protein>
    <submittedName>
        <fullName evidence="8">Lachesin like protein</fullName>
    </submittedName>
</protein>
<dbReference type="SMART" id="SM01411">
    <property type="entry name" value="Ephrin_rec_like"/>
    <property type="match status" value="1"/>
</dbReference>
<dbReference type="PANTHER" id="PTHR12231">
    <property type="entry name" value="CTX-RELATED TYPE I TRANSMEMBRANE PROTEIN"/>
    <property type="match status" value="1"/>
</dbReference>
<feature type="transmembrane region" description="Helical" evidence="6">
    <location>
        <begin position="584"/>
        <end position="607"/>
    </location>
</feature>
<dbReference type="EMBL" id="JABXBU010002228">
    <property type="protein sequence ID" value="KAF8770751.1"/>
    <property type="molecule type" value="Genomic_DNA"/>
</dbReference>
<dbReference type="Proteomes" id="UP000807504">
    <property type="component" value="Unassembled WGS sequence"/>
</dbReference>
<dbReference type="Gene3D" id="2.60.40.10">
    <property type="entry name" value="Immunoglobulins"/>
    <property type="match status" value="3"/>
</dbReference>
<dbReference type="Pfam" id="PF07679">
    <property type="entry name" value="I-set"/>
    <property type="match status" value="1"/>
</dbReference>
<dbReference type="InterPro" id="IPR051170">
    <property type="entry name" value="Neural/epithelial_adhesion"/>
</dbReference>
<proteinExistence type="predicted"/>
<keyword evidence="1" id="KW-0732">Signal</keyword>
<keyword evidence="9" id="KW-1185">Reference proteome</keyword>
<reference evidence="8" key="1">
    <citation type="journal article" date="2020" name="bioRxiv">
        <title>Chromosome-level reference genome of the European wasp spider Argiope bruennichi: a resource for studies on range expansion and evolutionary adaptation.</title>
        <authorList>
            <person name="Sheffer M.M."/>
            <person name="Hoppe A."/>
            <person name="Krehenwinkel H."/>
            <person name="Uhl G."/>
            <person name="Kuss A.W."/>
            <person name="Jensen L."/>
            <person name="Jensen C."/>
            <person name="Gillespie R.G."/>
            <person name="Hoff K.J."/>
            <person name="Prost S."/>
        </authorList>
    </citation>
    <scope>NUCLEOTIDE SEQUENCE</scope>
</reference>
<dbReference type="InterPro" id="IPR013098">
    <property type="entry name" value="Ig_I-set"/>
</dbReference>
<dbReference type="InterPro" id="IPR036179">
    <property type="entry name" value="Ig-like_dom_sf"/>
</dbReference>